<dbReference type="PANTHER" id="PTHR21600:SF42">
    <property type="entry name" value="TRNA PSEUDOURIDINE(31) SYNTHASE"/>
    <property type="match status" value="1"/>
</dbReference>
<dbReference type="AlphaFoldDB" id="A0A061APV3"/>
<dbReference type="Gene3D" id="3.30.2350.10">
    <property type="entry name" value="Pseudouridine synthase"/>
    <property type="match status" value="1"/>
</dbReference>
<evidence type="ECO:0000256" key="2">
    <source>
        <dbReference type="RuleBase" id="RU362028"/>
    </source>
</evidence>
<dbReference type="InterPro" id="IPR006224">
    <property type="entry name" value="PsdUridine_synth_RluA-like_CS"/>
</dbReference>
<evidence type="ECO:0000256" key="1">
    <source>
        <dbReference type="PIRSR" id="PIRSR606225-1"/>
    </source>
</evidence>
<dbReference type="PROSITE" id="PS01129">
    <property type="entry name" value="PSI_RLU"/>
    <property type="match status" value="1"/>
</dbReference>
<dbReference type="OMA" id="THKHEPP"/>
<organism evidence="4">
    <name type="scientific">Cyberlindnera fabianii</name>
    <name type="common">Yeast</name>
    <name type="synonym">Hansenula fabianii</name>
    <dbReference type="NCBI Taxonomy" id="36022"/>
    <lineage>
        <taxon>Eukaryota</taxon>
        <taxon>Fungi</taxon>
        <taxon>Dikarya</taxon>
        <taxon>Ascomycota</taxon>
        <taxon>Saccharomycotina</taxon>
        <taxon>Saccharomycetes</taxon>
        <taxon>Phaffomycetales</taxon>
        <taxon>Phaffomycetaceae</taxon>
        <taxon>Cyberlindnera</taxon>
    </lineage>
</organism>
<dbReference type="InterPro" id="IPR020103">
    <property type="entry name" value="PsdUridine_synth_cat_dom_sf"/>
</dbReference>
<dbReference type="VEuPathDB" id="FungiDB:BON22_4592"/>
<comment type="catalytic activity">
    <reaction evidence="2">
        <text>a uridine in RNA = a pseudouridine in RNA</text>
        <dbReference type="Rhea" id="RHEA:48348"/>
        <dbReference type="Rhea" id="RHEA-COMP:12068"/>
        <dbReference type="Rhea" id="RHEA-COMP:12069"/>
        <dbReference type="ChEBI" id="CHEBI:65314"/>
        <dbReference type="ChEBI" id="CHEBI:65315"/>
    </reaction>
</comment>
<reference evidence="4" key="1">
    <citation type="journal article" date="2014" name="Genome Announc.">
        <title>Genome sequence of the yeast Cyberlindnera fabianii (Hansenula fabianii).</title>
        <authorList>
            <person name="Freel K.C."/>
            <person name="Sarilar V."/>
            <person name="Neuveglise C."/>
            <person name="Devillers H."/>
            <person name="Friedrich A."/>
            <person name="Schacherer J."/>
        </authorList>
    </citation>
    <scope>NUCLEOTIDE SEQUENCE</scope>
    <source>
        <strain evidence="4">YJS4271</strain>
    </source>
</reference>
<keyword evidence="6" id="KW-1185">Reference proteome</keyword>
<dbReference type="PANTHER" id="PTHR21600">
    <property type="entry name" value="MITOCHONDRIAL RNA PSEUDOURIDINE SYNTHASE"/>
    <property type="match status" value="1"/>
</dbReference>
<dbReference type="InterPro" id="IPR006225">
    <property type="entry name" value="PsdUridine_synth_RluC/D"/>
</dbReference>
<dbReference type="GO" id="GO:0003723">
    <property type="term" value="F:RNA binding"/>
    <property type="evidence" value="ECO:0007669"/>
    <property type="project" value="InterPro"/>
</dbReference>
<reference evidence="6" key="2">
    <citation type="journal article" date="2017" name="Genome Announc.">
        <title>Genome sequences of Cyberlindnera fabianii 65, Pichia kudriavzevii 129, and Saccharomyces cerevisiae 131 isolated from fermented masau fruits in Zimbabwe.</title>
        <authorList>
            <person name="van Rijswijck I.M.H."/>
            <person name="Derks M.F.L."/>
            <person name="Abee T."/>
            <person name="de Ridder D."/>
            <person name="Smid E.J."/>
        </authorList>
    </citation>
    <scope>NUCLEOTIDE SEQUENCE [LARGE SCALE GENOMIC DNA]</scope>
    <source>
        <strain evidence="6">65</strain>
    </source>
</reference>
<dbReference type="GO" id="GO:0000455">
    <property type="term" value="P:enzyme-directed rRNA pseudouridine synthesis"/>
    <property type="evidence" value="ECO:0007669"/>
    <property type="project" value="TreeGrafter"/>
</dbReference>
<reference evidence="5" key="3">
    <citation type="submission" date="2017-01" db="EMBL/GenBank/DDBJ databases">
        <authorList>
            <person name="Mah S.A."/>
            <person name="Swanson W.J."/>
            <person name="Moy G.W."/>
            <person name="Vacquier V.D."/>
        </authorList>
    </citation>
    <scope>NUCLEOTIDE SEQUENCE [LARGE SCALE GENOMIC DNA]</scope>
    <source>
        <strain evidence="5">65</strain>
    </source>
</reference>
<accession>A0A061APV3</accession>
<feature type="domain" description="Pseudouridine synthase RsuA/RluA-like" evidence="3">
    <location>
        <begin position="112"/>
        <end position="259"/>
    </location>
</feature>
<protein>
    <recommendedName>
        <fullName evidence="2">Pseudouridine synthase</fullName>
        <ecNumber evidence="2">5.4.99.-</ecNumber>
    </recommendedName>
</protein>
<dbReference type="EMBL" id="MPUK01000010">
    <property type="protein sequence ID" value="ONH65717.1"/>
    <property type="molecule type" value="Genomic_DNA"/>
</dbReference>
<dbReference type="InterPro" id="IPR050188">
    <property type="entry name" value="RluA_PseudoU_synthase"/>
</dbReference>
<sequence>MDEMPQYVVTNGLRKVLPHWHTGVSFVKGRWLGRTILDVLQTEFRSRNVDFYHNEILKERIQIVRKGLHITGPDLIDLQLENKDVLHLTAHKHEPLVVHQDIIPIIHESDSIVVANKPSSIPVHPTGRYYNNTLTELLKLQLDIPNIYPCHRLDKLTSGVLILGKTSKVAGEIQLQIKNRDVQKQYLARVTGQFPSQPLVCDIPVGNIDTKLGFECGVRDRKPATTEFTQLRYNPTLNESIVLCKPLTGRTHQIRIHLNYLNHPIVNDPLYGPSGSKIRHELMNSDVVTTEQFERLNQENMDRLITLKSTAGACEECGEELFDEPTKEELVLWLHAYKYSFDGQHFETAEPDWCDI</sequence>
<dbReference type="Pfam" id="PF00849">
    <property type="entry name" value="PseudoU_synth_2"/>
    <property type="match status" value="1"/>
</dbReference>
<feature type="active site" evidence="1">
    <location>
        <position position="154"/>
    </location>
</feature>
<dbReference type="EC" id="5.4.99.-" evidence="2"/>
<name>A0A061APV3_CYBFA</name>
<keyword evidence="2" id="KW-0413">Isomerase</keyword>
<dbReference type="EMBL" id="LK052888">
    <property type="protein sequence ID" value="CDR39186.1"/>
    <property type="molecule type" value="Genomic_DNA"/>
</dbReference>
<dbReference type="SUPFAM" id="SSF55120">
    <property type="entry name" value="Pseudouridine synthase"/>
    <property type="match status" value="1"/>
</dbReference>
<evidence type="ECO:0000313" key="5">
    <source>
        <dbReference type="EMBL" id="ONH65717.1"/>
    </source>
</evidence>
<dbReference type="Proteomes" id="UP000189513">
    <property type="component" value="Unassembled WGS sequence"/>
</dbReference>
<evidence type="ECO:0000313" key="4">
    <source>
        <dbReference type="EMBL" id="CDR39186.1"/>
    </source>
</evidence>
<evidence type="ECO:0000259" key="3">
    <source>
        <dbReference type="Pfam" id="PF00849"/>
    </source>
</evidence>
<gene>
    <name evidence="5" type="ORF">BON22_4592</name>
    <name evidence="4" type="ORF">CYFA0S_03e00606g</name>
</gene>
<dbReference type="STRING" id="36022.A0A061APV3"/>
<comment type="similarity">
    <text evidence="2">Belongs to the pseudouridine synthase RluA family.</text>
</comment>
<comment type="function">
    <text evidence="2">Responsible for synthesis of pseudouridine from uracil.</text>
</comment>
<dbReference type="CDD" id="cd02557">
    <property type="entry name" value="PseudoU_synth_ScRIB2"/>
    <property type="match status" value="1"/>
</dbReference>
<proteinExistence type="inferred from homology"/>
<dbReference type="NCBIfam" id="TIGR00005">
    <property type="entry name" value="rluA_subfam"/>
    <property type="match status" value="1"/>
</dbReference>
<dbReference type="OrthoDB" id="424794at2759"/>
<evidence type="ECO:0000313" key="6">
    <source>
        <dbReference type="Proteomes" id="UP000189513"/>
    </source>
</evidence>
<dbReference type="InterPro" id="IPR006145">
    <property type="entry name" value="PsdUridine_synth_RsuA/RluA"/>
</dbReference>
<dbReference type="GO" id="GO:0009982">
    <property type="term" value="F:pseudouridine synthase activity"/>
    <property type="evidence" value="ECO:0007669"/>
    <property type="project" value="InterPro"/>
</dbReference>